<evidence type="ECO:0000256" key="10">
    <source>
        <dbReference type="SAM" id="SignalP"/>
    </source>
</evidence>
<evidence type="ECO:0000256" key="3">
    <source>
        <dbReference type="ARBA" id="ARBA00022692"/>
    </source>
</evidence>
<evidence type="ECO:0000256" key="9">
    <source>
        <dbReference type="SAM" id="Phobius"/>
    </source>
</evidence>
<evidence type="ECO:0000313" key="12">
    <source>
        <dbReference type="EMBL" id="ORZ38914.1"/>
    </source>
</evidence>
<dbReference type="SMART" id="SM01190">
    <property type="entry name" value="EMP24_GP25L"/>
    <property type="match status" value="1"/>
</dbReference>
<organism evidence="12 13">
    <name type="scientific">Catenaria anguillulae PL171</name>
    <dbReference type="NCBI Taxonomy" id="765915"/>
    <lineage>
        <taxon>Eukaryota</taxon>
        <taxon>Fungi</taxon>
        <taxon>Fungi incertae sedis</taxon>
        <taxon>Blastocladiomycota</taxon>
        <taxon>Blastocladiomycetes</taxon>
        <taxon>Blastocladiales</taxon>
        <taxon>Catenariaceae</taxon>
        <taxon>Catenaria</taxon>
    </lineage>
</organism>
<dbReference type="GO" id="GO:0016020">
    <property type="term" value="C:membrane"/>
    <property type="evidence" value="ECO:0007669"/>
    <property type="project" value="UniProtKB-SubCell"/>
</dbReference>
<comment type="subcellular location">
    <subcellularLocation>
        <location evidence="7">Endomembrane system</location>
        <topology evidence="7">Single-pass membrane protein</topology>
    </subcellularLocation>
    <subcellularLocation>
        <location evidence="1 8">Membrane</location>
        <topology evidence="1 8">Single-pass type I membrane protein</topology>
    </subcellularLocation>
</comment>
<evidence type="ECO:0000256" key="1">
    <source>
        <dbReference type="ARBA" id="ARBA00004479"/>
    </source>
</evidence>
<evidence type="ECO:0000256" key="7">
    <source>
        <dbReference type="ARBA" id="ARBA00037847"/>
    </source>
</evidence>
<dbReference type="PANTHER" id="PTHR22811">
    <property type="entry name" value="TRANSMEMBRANE EMP24 DOMAIN-CONTAINING PROTEIN"/>
    <property type="match status" value="1"/>
</dbReference>
<dbReference type="PROSITE" id="PS50866">
    <property type="entry name" value="GOLD"/>
    <property type="match status" value="1"/>
</dbReference>
<reference evidence="12 13" key="1">
    <citation type="submission" date="2016-07" db="EMBL/GenBank/DDBJ databases">
        <title>Pervasive Adenine N6-methylation of Active Genes in Fungi.</title>
        <authorList>
            <consortium name="DOE Joint Genome Institute"/>
            <person name="Mondo S.J."/>
            <person name="Dannebaum R.O."/>
            <person name="Kuo R.C."/>
            <person name="Labutti K."/>
            <person name="Haridas S."/>
            <person name="Kuo A."/>
            <person name="Salamov A."/>
            <person name="Ahrendt S.R."/>
            <person name="Lipzen A."/>
            <person name="Sullivan W."/>
            <person name="Andreopoulos W.B."/>
            <person name="Clum A."/>
            <person name="Lindquist E."/>
            <person name="Daum C."/>
            <person name="Ramamoorthy G.K."/>
            <person name="Gryganskyi A."/>
            <person name="Culley D."/>
            <person name="Magnuson J.K."/>
            <person name="James T.Y."/>
            <person name="O'Malley M.A."/>
            <person name="Stajich J.E."/>
            <person name="Spatafora J.W."/>
            <person name="Visel A."/>
            <person name="Grigoriev I.V."/>
        </authorList>
    </citation>
    <scope>NUCLEOTIDE SEQUENCE [LARGE SCALE GENOMIC DNA]</scope>
    <source>
        <strain evidence="12 13">PL171</strain>
    </source>
</reference>
<dbReference type="InterPro" id="IPR009038">
    <property type="entry name" value="GOLD_dom"/>
</dbReference>
<keyword evidence="13" id="KW-1185">Reference proteome</keyword>
<name>A0A1Y2HY82_9FUNG</name>
<dbReference type="EMBL" id="MCFL01000007">
    <property type="protein sequence ID" value="ORZ38914.1"/>
    <property type="molecule type" value="Genomic_DNA"/>
</dbReference>
<proteinExistence type="inferred from homology"/>
<evidence type="ECO:0000256" key="8">
    <source>
        <dbReference type="RuleBase" id="RU003827"/>
    </source>
</evidence>
<gene>
    <name evidence="12" type="ORF">BCR44DRAFT_1284134</name>
</gene>
<keyword evidence="3 8" id="KW-0812">Transmembrane</keyword>
<dbReference type="SUPFAM" id="SSF101576">
    <property type="entry name" value="Supernatant protein factor (SPF), C-terminal domain"/>
    <property type="match status" value="1"/>
</dbReference>
<feature type="transmembrane region" description="Helical" evidence="9">
    <location>
        <begin position="190"/>
        <end position="216"/>
    </location>
</feature>
<comment type="similarity">
    <text evidence="2 8">Belongs to the EMP24/GP25L family.</text>
</comment>
<dbReference type="AlphaFoldDB" id="A0A1Y2HY82"/>
<keyword evidence="6 9" id="KW-0472">Membrane</keyword>
<sequence length="224" mass="25138">MALHTARLLLAVLVSVILLPLVWHARPASATAITVPVAAAETACYYVLVPEPGKKVSFYFAVQTGGDFDVDFLVSDPDYHVVVQGEKERQGDYVFAAQKKGEYSFCFSNSMSSFADKVVDLELSLEGEHESRAKIPEPKVNKQNLPDTAPSEEILYRISTQLNSYSRSQKFYHTRERRSFDTVKSTERRVWWLAVAESCLMVAMSAGQVWAVHTFFKGYGRGKL</sequence>
<feature type="signal peptide" evidence="10">
    <location>
        <begin position="1"/>
        <end position="24"/>
    </location>
</feature>
<dbReference type="Pfam" id="PF01105">
    <property type="entry name" value="EMP24_GP25L"/>
    <property type="match status" value="1"/>
</dbReference>
<evidence type="ECO:0000256" key="2">
    <source>
        <dbReference type="ARBA" id="ARBA00007104"/>
    </source>
</evidence>
<dbReference type="Gene3D" id="2.60.120.680">
    <property type="entry name" value="GOLD domain"/>
    <property type="match status" value="1"/>
</dbReference>
<dbReference type="InterPro" id="IPR015720">
    <property type="entry name" value="Emp24-like"/>
</dbReference>
<dbReference type="Proteomes" id="UP000193411">
    <property type="component" value="Unassembled WGS sequence"/>
</dbReference>
<evidence type="ECO:0000256" key="5">
    <source>
        <dbReference type="ARBA" id="ARBA00022989"/>
    </source>
</evidence>
<keyword evidence="5 9" id="KW-1133">Transmembrane helix</keyword>
<protein>
    <submittedName>
        <fullName evidence="12">Emp24/gp25L/p24 family/GOLD-domain-containing protein</fullName>
    </submittedName>
</protein>
<dbReference type="OrthoDB" id="1929172at2759"/>
<evidence type="ECO:0000256" key="6">
    <source>
        <dbReference type="ARBA" id="ARBA00023136"/>
    </source>
</evidence>
<keyword evidence="4 10" id="KW-0732">Signal</keyword>
<evidence type="ECO:0000259" key="11">
    <source>
        <dbReference type="PROSITE" id="PS50866"/>
    </source>
</evidence>
<feature type="domain" description="GOLD" evidence="11">
    <location>
        <begin position="42"/>
        <end position="125"/>
    </location>
</feature>
<dbReference type="STRING" id="765915.A0A1Y2HY82"/>
<evidence type="ECO:0000256" key="4">
    <source>
        <dbReference type="ARBA" id="ARBA00022729"/>
    </source>
</evidence>
<evidence type="ECO:0000313" key="13">
    <source>
        <dbReference type="Proteomes" id="UP000193411"/>
    </source>
</evidence>
<comment type="caution">
    <text evidence="12">The sequence shown here is derived from an EMBL/GenBank/DDBJ whole genome shotgun (WGS) entry which is preliminary data.</text>
</comment>
<accession>A0A1Y2HY82</accession>
<dbReference type="InterPro" id="IPR036598">
    <property type="entry name" value="GOLD_dom_sf"/>
</dbReference>
<dbReference type="GO" id="GO:0012505">
    <property type="term" value="C:endomembrane system"/>
    <property type="evidence" value="ECO:0007669"/>
    <property type="project" value="UniProtKB-SubCell"/>
</dbReference>
<feature type="chain" id="PRO_5012124184" evidence="10">
    <location>
        <begin position="25"/>
        <end position="224"/>
    </location>
</feature>